<name>A0A6M0R8D4_9CLOT</name>
<accession>A0A6M0R8D4</accession>
<gene>
    <name evidence="1" type="ORF">FDF74_04630</name>
</gene>
<proteinExistence type="predicted"/>
<sequence>MFKDNSRACKNAIKMANIKWLKAAALVIQSQAKALAPVDTSNLKTNIDYKIQASKLEAYIGTNCDYAIYVEFGTGEFAENGQGRKGGWVYTNSEGKTIFTRGSKPKPYLRPAYRANKQVLKQLLNKYLSEIR</sequence>
<comment type="caution">
    <text evidence="1">The sequence shown here is derived from an EMBL/GenBank/DDBJ whole genome shotgun (WGS) entry which is preliminary data.</text>
</comment>
<dbReference type="AlphaFoldDB" id="A0A6M0R8D4"/>
<evidence type="ECO:0000313" key="1">
    <source>
        <dbReference type="EMBL" id="NEZ46501.1"/>
    </source>
</evidence>
<dbReference type="Pfam" id="PF04883">
    <property type="entry name" value="HK97-gp10_like"/>
    <property type="match status" value="1"/>
</dbReference>
<evidence type="ECO:0000313" key="2">
    <source>
        <dbReference type="Proteomes" id="UP000473885"/>
    </source>
</evidence>
<dbReference type="Proteomes" id="UP000473885">
    <property type="component" value="Unassembled WGS sequence"/>
</dbReference>
<dbReference type="RefSeq" id="WP_163248709.1">
    <property type="nucleotide sequence ID" value="NZ_SXDP01000002.1"/>
</dbReference>
<organism evidence="1 2">
    <name type="scientific">Clostridium niameyense</name>
    <dbReference type="NCBI Taxonomy" id="1622073"/>
    <lineage>
        <taxon>Bacteria</taxon>
        <taxon>Bacillati</taxon>
        <taxon>Bacillota</taxon>
        <taxon>Clostridia</taxon>
        <taxon>Eubacteriales</taxon>
        <taxon>Clostridiaceae</taxon>
        <taxon>Clostridium</taxon>
    </lineage>
</organism>
<dbReference type="InterPro" id="IPR010064">
    <property type="entry name" value="HK97-gp10_tail"/>
</dbReference>
<protein>
    <submittedName>
        <fullName evidence="1">HK97 gp10 family phage protein</fullName>
    </submittedName>
</protein>
<reference evidence="1 2" key="1">
    <citation type="submission" date="2019-04" db="EMBL/GenBank/DDBJ databases">
        <title>Genome sequencing of Clostridium botulinum Groups I-IV and Clostridium butyricum.</title>
        <authorList>
            <person name="Brunt J."/>
            <person name="Van Vliet A.H.M."/>
            <person name="Stringer S.C."/>
            <person name="Carter A.T."/>
            <person name="Peck M.W."/>
        </authorList>
    </citation>
    <scope>NUCLEOTIDE SEQUENCE [LARGE SCALE GENOMIC DNA]</scope>
    <source>
        <strain evidence="1 2">IFR 18/094</strain>
    </source>
</reference>
<dbReference type="EMBL" id="SXDP01000002">
    <property type="protein sequence ID" value="NEZ46501.1"/>
    <property type="molecule type" value="Genomic_DNA"/>
</dbReference>
<keyword evidence="2" id="KW-1185">Reference proteome</keyword>
<dbReference type="NCBIfam" id="TIGR01725">
    <property type="entry name" value="phge_HK97_gp10"/>
    <property type="match status" value="1"/>
</dbReference>